<dbReference type="Proteomes" id="UP000823388">
    <property type="component" value="Chromosome 1N"/>
</dbReference>
<evidence type="ECO:0000313" key="3">
    <source>
        <dbReference type="Proteomes" id="UP000823388"/>
    </source>
</evidence>
<feature type="region of interest" description="Disordered" evidence="1">
    <location>
        <begin position="39"/>
        <end position="68"/>
    </location>
</feature>
<feature type="compositionally biased region" description="Acidic residues" evidence="1">
    <location>
        <begin position="344"/>
        <end position="359"/>
    </location>
</feature>
<accession>A0A8T0WQT7</accession>
<proteinExistence type="predicted"/>
<organism evidence="2 3">
    <name type="scientific">Panicum virgatum</name>
    <name type="common">Blackwell switchgrass</name>
    <dbReference type="NCBI Taxonomy" id="38727"/>
    <lineage>
        <taxon>Eukaryota</taxon>
        <taxon>Viridiplantae</taxon>
        <taxon>Streptophyta</taxon>
        <taxon>Embryophyta</taxon>
        <taxon>Tracheophyta</taxon>
        <taxon>Spermatophyta</taxon>
        <taxon>Magnoliopsida</taxon>
        <taxon>Liliopsida</taxon>
        <taxon>Poales</taxon>
        <taxon>Poaceae</taxon>
        <taxon>PACMAD clade</taxon>
        <taxon>Panicoideae</taxon>
        <taxon>Panicodae</taxon>
        <taxon>Paniceae</taxon>
        <taxon>Panicinae</taxon>
        <taxon>Panicum</taxon>
        <taxon>Panicum sect. Hiantes</taxon>
    </lineage>
</organism>
<sequence>MEKPSRRRRPLLPPLPLRLHRLSRFILSHPRPVRLRLGERRRQIRRSAPMGSSISKHKRGRSRATPRRTCQTLISSSRVEAAPMSDRCEIRSDADPIQGASGGPGQVAQVSKLEATHRGSSSRPPLGLLKFPDEFKLLEMDRLLPCDLKNTSPPALLQYDAYLHWFYNSHRGPAPVASLADTASVCLEKEDSMRSLWVASHACSNTNAGIVDDYIANYLCTAIEEKGEIEHPFGIDAAECIAMEAELISEWLRHGRRIFSDDEFTLCNNIRTAAAKLFISRRKWSCPIAAALLGIRKEAEWLIRNLKHNSGDSISTSMKIRQSALKFALEKYGELEPYKNQEISESESESEMSSDSDDDVAGIEDNYMGDCCDEDYLKLYGFLPGGLLF</sequence>
<dbReference type="OrthoDB" id="693634at2759"/>
<dbReference type="AlphaFoldDB" id="A0A8T0WQT7"/>
<feature type="region of interest" description="Disordered" evidence="1">
    <location>
        <begin position="93"/>
        <end position="124"/>
    </location>
</feature>
<feature type="compositionally biased region" description="Basic residues" evidence="1">
    <location>
        <begin position="55"/>
        <end position="66"/>
    </location>
</feature>
<name>A0A8T0WQT7_PANVG</name>
<keyword evidence="3" id="KW-1185">Reference proteome</keyword>
<reference evidence="2" key="1">
    <citation type="submission" date="2020-05" db="EMBL/GenBank/DDBJ databases">
        <title>WGS assembly of Panicum virgatum.</title>
        <authorList>
            <person name="Lovell J.T."/>
            <person name="Jenkins J."/>
            <person name="Shu S."/>
            <person name="Juenger T.E."/>
            <person name="Schmutz J."/>
        </authorList>
    </citation>
    <scope>NUCLEOTIDE SEQUENCE</scope>
    <source>
        <strain evidence="2">AP13</strain>
    </source>
</reference>
<comment type="caution">
    <text evidence="2">The sequence shown here is derived from an EMBL/GenBank/DDBJ whole genome shotgun (WGS) entry which is preliminary data.</text>
</comment>
<gene>
    <name evidence="2" type="ORF">PVAP13_1NG121388</name>
</gene>
<dbReference type="EMBL" id="CM029038">
    <property type="protein sequence ID" value="KAG2649368.1"/>
    <property type="molecule type" value="Genomic_DNA"/>
</dbReference>
<evidence type="ECO:0000313" key="2">
    <source>
        <dbReference type="EMBL" id="KAG2649368.1"/>
    </source>
</evidence>
<protein>
    <submittedName>
        <fullName evidence="2">Uncharacterized protein</fullName>
    </submittedName>
</protein>
<feature type="region of interest" description="Disordered" evidence="1">
    <location>
        <begin position="340"/>
        <end position="359"/>
    </location>
</feature>
<evidence type="ECO:0000256" key="1">
    <source>
        <dbReference type="SAM" id="MobiDB-lite"/>
    </source>
</evidence>